<reference evidence="2 3" key="1">
    <citation type="submission" date="2024-02" db="EMBL/GenBank/DDBJ databases">
        <authorList>
            <person name="Chen Y."/>
            <person name="Shah S."/>
            <person name="Dougan E. K."/>
            <person name="Thang M."/>
            <person name="Chan C."/>
        </authorList>
    </citation>
    <scope>NUCLEOTIDE SEQUENCE [LARGE SCALE GENOMIC DNA]</scope>
</reference>
<evidence type="ECO:0000313" key="3">
    <source>
        <dbReference type="Proteomes" id="UP001642464"/>
    </source>
</evidence>
<keyword evidence="3" id="KW-1185">Reference proteome</keyword>
<evidence type="ECO:0000256" key="1">
    <source>
        <dbReference type="SAM" id="SignalP"/>
    </source>
</evidence>
<organism evidence="2 3">
    <name type="scientific">Durusdinium trenchii</name>
    <dbReference type="NCBI Taxonomy" id="1381693"/>
    <lineage>
        <taxon>Eukaryota</taxon>
        <taxon>Sar</taxon>
        <taxon>Alveolata</taxon>
        <taxon>Dinophyceae</taxon>
        <taxon>Suessiales</taxon>
        <taxon>Symbiodiniaceae</taxon>
        <taxon>Durusdinium</taxon>
    </lineage>
</organism>
<sequence length="374" mass="39831">MAFRLCFFVFLNFLTFSWAAPEAPVEESLSADDDCSDAETCALNALQLRRCPFDFDHDVKDTIKTMAKEIDALNNKLVVLVAKAMRTASKDDFSHLVNATADAAVVLEGVAPRYMTLTNKTSAVLQDAGIDVYGGKAAEEQASLLRMQKFMSDHAGEVLTNIAAARTSKGDTGFATEVNTAAQEAGQWLQGVLKVAWSTATDQLPRINKLVEGNITNPSEMVTQAACAADTATSIAAQTSLYAEIVQAGTDCDVSNKTLFNIEDCESSALSVQTGVSKVIMKGARMMNTCYGRDWSCAESMAAATRDLLQAYTATIVLKDSCQSSDPIALAVCESEAFTLCSKLGVAAGYMHKSGEVCGSSCALAKPQKPAPMP</sequence>
<gene>
    <name evidence="2" type="ORF">SCF082_LOCUS42147</name>
</gene>
<feature type="chain" id="PRO_5047481168" evidence="1">
    <location>
        <begin position="20"/>
        <end position="374"/>
    </location>
</feature>
<keyword evidence="1" id="KW-0732">Signal</keyword>
<dbReference type="Proteomes" id="UP001642464">
    <property type="component" value="Unassembled WGS sequence"/>
</dbReference>
<protein>
    <submittedName>
        <fullName evidence="2">Uncharacterized protein</fullName>
    </submittedName>
</protein>
<proteinExistence type="predicted"/>
<accession>A0ABP0QM21</accession>
<comment type="caution">
    <text evidence="2">The sequence shown here is derived from an EMBL/GenBank/DDBJ whole genome shotgun (WGS) entry which is preliminary data.</text>
</comment>
<name>A0ABP0QM21_9DINO</name>
<dbReference type="EMBL" id="CAXAMM010039829">
    <property type="protein sequence ID" value="CAK9089328.1"/>
    <property type="molecule type" value="Genomic_DNA"/>
</dbReference>
<feature type="signal peptide" evidence="1">
    <location>
        <begin position="1"/>
        <end position="19"/>
    </location>
</feature>
<evidence type="ECO:0000313" key="2">
    <source>
        <dbReference type="EMBL" id="CAK9089328.1"/>
    </source>
</evidence>